<dbReference type="PANTHER" id="PTHR15422:SF24">
    <property type="entry name" value="DOMON RELATED DOMAIN-CONTAINING PROTEIN"/>
    <property type="match status" value="1"/>
</dbReference>
<dbReference type="KEGG" id="nai:NECAME_16935"/>
<dbReference type="InterPro" id="IPR045150">
    <property type="entry name" value="CYB561D1/2"/>
</dbReference>
<feature type="transmembrane region" description="Helical" evidence="12">
    <location>
        <begin position="382"/>
        <end position="404"/>
    </location>
</feature>
<gene>
    <name evidence="15" type="ORF">NECAME_16935</name>
</gene>
<evidence type="ECO:0000256" key="11">
    <source>
        <dbReference type="ARBA" id="ARBA00024225"/>
    </source>
</evidence>
<dbReference type="GO" id="GO:0020037">
    <property type="term" value="F:heme binding"/>
    <property type="evidence" value="ECO:0007669"/>
    <property type="project" value="TreeGrafter"/>
</dbReference>
<dbReference type="PROSITE" id="PS50939">
    <property type="entry name" value="CYTOCHROME_B561"/>
    <property type="match status" value="1"/>
</dbReference>
<evidence type="ECO:0000256" key="6">
    <source>
        <dbReference type="ARBA" id="ARBA00022723"/>
    </source>
</evidence>
<dbReference type="EMBL" id="KI657818">
    <property type="protein sequence ID" value="ETN85072.1"/>
    <property type="molecule type" value="Genomic_DNA"/>
</dbReference>
<dbReference type="OMA" id="ICIMISK"/>
<evidence type="ECO:0000256" key="3">
    <source>
        <dbReference type="ARBA" id="ARBA00022448"/>
    </source>
</evidence>
<comment type="subcellular location">
    <subcellularLocation>
        <location evidence="2">Membrane</location>
        <topology evidence="2">Multi-pass membrane protein</topology>
    </subcellularLocation>
</comment>
<keyword evidence="6" id="KW-0479">Metal-binding</keyword>
<dbReference type="Pfam" id="PF03188">
    <property type="entry name" value="Cytochrom_B561"/>
    <property type="match status" value="1"/>
</dbReference>
<feature type="domain" description="Cytochrome b561" evidence="14">
    <location>
        <begin position="230"/>
        <end position="440"/>
    </location>
</feature>
<dbReference type="AlphaFoldDB" id="W2TVJ3"/>
<dbReference type="EC" id="7.2.1.3" evidence="11"/>
<keyword evidence="4" id="KW-0349">Heme</keyword>
<keyword evidence="10 12" id="KW-0472">Membrane</keyword>
<keyword evidence="7" id="KW-0249">Electron transport</keyword>
<feature type="transmembrane region" description="Helical" evidence="12">
    <location>
        <begin position="350"/>
        <end position="370"/>
    </location>
</feature>
<evidence type="ECO:0000256" key="4">
    <source>
        <dbReference type="ARBA" id="ARBA00022617"/>
    </source>
</evidence>
<evidence type="ECO:0000256" key="9">
    <source>
        <dbReference type="ARBA" id="ARBA00023004"/>
    </source>
</evidence>
<evidence type="ECO:0000259" key="14">
    <source>
        <dbReference type="PROSITE" id="PS50939"/>
    </source>
</evidence>
<evidence type="ECO:0000256" key="1">
    <source>
        <dbReference type="ARBA" id="ARBA00001970"/>
    </source>
</evidence>
<proteinExistence type="predicted"/>
<feature type="transmembrane region" description="Helical" evidence="12">
    <location>
        <begin position="416"/>
        <end position="436"/>
    </location>
</feature>
<keyword evidence="9" id="KW-0408">Iron</keyword>
<evidence type="ECO:0000256" key="7">
    <source>
        <dbReference type="ARBA" id="ARBA00022982"/>
    </source>
</evidence>
<dbReference type="STRING" id="51031.W2TVJ3"/>
<reference evidence="16" key="1">
    <citation type="journal article" date="2014" name="Nat. Genet.">
        <title>Genome of the human hookworm Necator americanus.</title>
        <authorList>
            <person name="Tang Y.T."/>
            <person name="Gao X."/>
            <person name="Rosa B.A."/>
            <person name="Abubucker S."/>
            <person name="Hallsworth-Pepin K."/>
            <person name="Martin J."/>
            <person name="Tyagi R."/>
            <person name="Heizer E."/>
            <person name="Zhang X."/>
            <person name="Bhonagiri-Palsikar V."/>
            <person name="Minx P."/>
            <person name="Warren W.C."/>
            <person name="Wang Q."/>
            <person name="Zhan B."/>
            <person name="Hotez P.J."/>
            <person name="Sternberg P.W."/>
            <person name="Dougall A."/>
            <person name="Gaze S.T."/>
            <person name="Mulvenna J."/>
            <person name="Sotillo J."/>
            <person name="Ranganathan S."/>
            <person name="Rabelo E.M."/>
            <person name="Wilson R.K."/>
            <person name="Felgner P.L."/>
            <person name="Bethony J."/>
            <person name="Hawdon J.M."/>
            <person name="Gasser R.B."/>
            <person name="Loukas A."/>
            <person name="Mitreva M."/>
        </authorList>
    </citation>
    <scope>NUCLEOTIDE SEQUENCE [LARGE SCALE GENOMIC DNA]</scope>
</reference>
<keyword evidence="8 12" id="KW-1133">Transmembrane helix</keyword>
<keyword evidence="13" id="KW-0732">Signal</keyword>
<evidence type="ECO:0000256" key="10">
    <source>
        <dbReference type="ARBA" id="ARBA00023136"/>
    </source>
</evidence>
<evidence type="ECO:0000256" key="8">
    <source>
        <dbReference type="ARBA" id="ARBA00022989"/>
    </source>
</evidence>
<dbReference type="GO" id="GO:0016020">
    <property type="term" value="C:membrane"/>
    <property type="evidence" value="ECO:0007669"/>
    <property type="project" value="UniProtKB-SubCell"/>
</dbReference>
<accession>W2TVJ3</accession>
<feature type="transmembrane region" description="Helical" evidence="12">
    <location>
        <begin position="268"/>
        <end position="289"/>
    </location>
</feature>
<dbReference type="GO" id="GO:0046872">
    <property type="term" value="F:metal ion binding"/>
    <property type="evidence" value="ECO:0007669"/>
    <property type="project" value="UniProtKB-KW"/>
</dbReference>
<feature type="transmembrane region" description="Helical" evidence="12">
    <location>
        <begin position="469"/>
        <end position="489"/>
    </location>
</feature>
<keyword evidence="5 12" id="KW-0812">Transmembrane</keyword>
<keyword evidence="16" id="KW-1185">Reference proteome</keyword>
<evidence type="ECO:0000256" key="2">
    <source>
        <dbReference type="ARBA" id="ARBA00004141"/>
    </source>
</evidence>
<evidence type="ECO:0000313" key="15">
    <source>
        <dbReference type="EMBL" id="ETN85072.1"/>
    </source>
</evidence>
<feature type="transmembrane region" description="Helical" evidence="12">
    <location>
        <begin position="309"/>
        <end position="329"/>
    </location>
</feature>
<feature type="signal peptide" evidence="13">
    <location>
        <begin position="1"/>
        <end position="22"/>
    </location>
</feature>
<evidence type="ECO:0000313" key="16">
    <source>
        <dbReference type="Proteomes" id="UP000053676"/>
    </source>
</evidence>
<name>W2TVJ3_NECAM</name>
<dbReference type="OrthoDB" id="2419613at2759"/>
<dbReference type="Gene3D" id="1.20.120.1770">
    <property type="match status" value="1"/>
</dbReference>
<evidence type="ECO:0000256" key="12">
    <source>
        <dbReference type="SAM" id="Phobius"/>
    </source>
</evidence>
<sequence length="504" mass="56144">MLISSIRTTLVLISNIAFLVMAEFDASTCGKTKGCYIPEPGLAFSYHVVPDSYVDVELSADVKKSDHFVAVSFDSGLENMFLVLAGFDESTCGKTKSCYIPEPGLAFSYQVVPDSYIDVELSANVKKSNHFVAVTFDSGLENMPNIVCSSIDDLLPTISVRRNEEEFSESDSSEQFVTNATTSFQNGTLYCRARLLINGKNDSSLLTYQPSSQYTITITEGPIGREGHVVSKSFTSAPLTLDAPIVSPLKYQYSLDVGTRRKLVKAHAILMVLAWFFFIPTAFVFARFLKDTWSGVKFCGVSIWYQVHRVSNFIGIILMIASFVCILTCKDWRWTGPGSSSQYHTQTHTMTGLLALIFAWLQPIGSLFRCPPRHHLRPLFNWGHRLCGVVAFALATSATAITALEFKIWQERELQMVLVLAPSVILIVLILLFILMDNVEDAEKEDNDSVPLNQKMCPNEKLQNVRVSLVFFALGLLMTVSIWMTVLLANGYKNAPLSMFLLQN</sequence>
<dbReference type="CDD" id="cd08760">
    <property type="entry name" value="Cyt_b561_FRRS1_like"/>
    <property type="match status" value="1"/>
</dbReference>
<dbReference type="InterPro" id="IPR006593">
    <property type="entry name" value="Cyt_b561/ferric_Rdtase_TM"/>
</dbReference>
<organism evidence="15 16">
    <name type="scientific">Necator americanus</name>
    <name type="common">Human hookworm</name>
    <dbReference type="NCBI Taxonomy" id="51031"/>
    <lineage>
        <taxon>Eukaryota</taxon>
        <taxon>Metazoa</taxon>
        <taxon>Ecdysozoa</taxon>
        <taxon>Nematoda</taxon>
        <taxon>Chromadorea</taxon>
        <taxon>Rhabditida</taxon>
        <taxon>Rhabditina</taxon>
        <taxon>Rhabditomorpha</taxon>
        <taxon>Strongyloidea</taxon>
        <taxon>Ancylostomatidae</taxon>
        <taxon>Bunostominae</taxon>
        <taxon>Necator</taxon>
    </lineage>
</organism>
<evidence type="ECO:0000256" key="5">
    <source>
        <dbReference type="ARBA" id="ARBA00022692"/>
    </source>
</evidence>
<dbReference type="PANTHER" id="PTHR15422">
    <property type="entry name" value="OS05G0565100 PROTEIN"/>
    <property type="match status" value="1"/>
</dbReference>
<evidence type="ECO:0000256" key="13">
    <source>
        <dbReference type="SAM" id="SignalP"/>
    </source>
</evidence>
<feature type="chain" id="PRO_5004826804" description="ascorbate ferrireductase (transmembrane)" evidence="13">
    <location>
        <begin position="23"/>
        <end position="504"/>
    </location>
</feature>
<protein>
    <recommendedName>
        <fullName evidence="11">ascorbate ferrireductase (transmembrane)</fullName>
        <ecNumber evidence="11">7.2.1.3</ecNumber>
    </recommendedName>
</protein>
<dbReference type="GO" id="GO:0140575">
    <property type="term" value="F:transmembrane monodehydroascorbate reductase activity"/>
    <property type="evidence" value="ECO:0007669"/>
    <property type="project" value="InterPro"/>
</dbReference>
<dbReference type="GO" id="GO:0140571">
    <property type="term" value="F:transmembrane ascorbate ferrireductase activity"/>
    <property type="evidence" value="ECO:0007669"/>
    <property type="project" value="UniProtKB-EC"/>
</dbReference>
<dbReference type="Proteomes" id="UP000053676">
    <property type="component" value="Unassembled WGS sequence"/>
</dbReference>
<dbReference type="SMART" id="SM00665">
    <property type="entry name" value="B561"/>
    <property type="match status" value="1"/>
</dbReference>
<keyword evidence="3" id="KW-0813">Transport</keyword>
<comment type="cofactor">
    <cofactor evidence="1">
        <name>heme b</name>
        <dbReference type="ChEBI" id="CHEBI:60344"/>
    </cofactor>
</comment>